<sequence>MGYKNAHIVDPEGLSGGLALFWKDSYNVEILFSDSRIIDAKVKLGSLIFYISCVYGDPVAHLRQIVWDKLIDISVLRNDPWLVLGDLNEIMNNSEKLGGPARVESSFYGI</sequence>
<keyword evidence="3" id="KW-1185">Reference proteome</keyword>
<dbReference type="Proteomes" id="UP000008694">
    <property type="component" value="Unassembled WGS sequence"/>
</dbReference>
<protein>
    <submittedName>
        <fullName evidence="2">Predicted protein</fullName>
    </submittedName>
</protein>
<evidence type="ECO:0000313" key="3">
    <source>
        <dbReference type="Proteomes" id="UP000008694"/>
    </source>
</evidence>
<gene>
    <name evidence="2" type="ORF">ARALYDRAFT_681394</name>
</gene>
<dbReference type="Gramene" id="Al_scaffold_0001_3717">
    <property type="protein sequence ID" value="Al_scaffold_0001_3717"/>
    <property type="gene ID" value="Al_scaffold_0001_3717"/>
</dbReference>
<proteinExistence type="predicted"/>
<dbReference type="InterPro" id="IPR036691">
    <property type="entry name" value="Endo/exonu/phosph_ase_sf"/>
</dbReference>
<accession>D7KLZ9</accession>
<dbReference type="Gene3D" id="3.60.10.10">
    <property type="entry name" value="Endonuclease/exonuclease/phosphatase"/>
    <property type="match status" value="1"/>
</dbReference>
<dbReference type="AlphaFoldDB" id="D7KLZ9"/>
<dbReference type="eggNOG" id="KOG1075">
    <property type="taxonomic scope" value="Eukaryota"/>
</dbReference>
<evidence type="ECO:0000313" key="2">
    <source>
        <dbReference type="EMBL" id="EFH70166.1"/>
    </source>
</evidence>
<dbReference type="PANTHER" id="PTHR35218">
    <property type="entry name" value="RNASE H DOMAIN-CONTAINING PROTEIN"/>
    <property type="match status" value="1"/>
</dbReference>
<evidence type="ECO:0000259" key="1">
    <source>
        <dbReference type="Pfam" id="PF03372"/>
    </source>
</evidence>
<dbReference type="SUPFAM" id="SSF56219">
    <property type="entry name" value="DNase I-like"/>
    <property type="match status" value="1"/>
</dbReference>
<dbReference type="InterPro" id="IPR005135">
    <property type="entry name" value="Endo/exonuclease/phosphatase"/>
</dbReference>
<organism evidence="3">
    <name type="scientific">Arabidopsis lyrata subsp. lyrata</name>
    <name type="common">Lyre-leaved rock-cress</name>
    <dbReference type="NCBI Taxonomy" id="81972"/>
    <lineage>
        <taxon>Eukaryota</taxon>
        <taxon>Viridiplantae</taxon>
        <taxon>Streptophyta</taxon>
        <taxon>Embryophyta</taxon>
        <taxon>Tracheophyta</taxon>
        <taxon>Spermatophyta</taxon>
        <taxon>Magnoliopsida</taxon>
        <taxon>eudicotyledons</taxon>
        <taxon>Gunneridae</taxon>
        <taxon>Pentapetalae</taxon>
        <taxon>rosids</taxon>
        <taxon>malvids</taxon>
        <taxon>Brassicales</taxon>
        <taxon>Brassicaceae</taxon>
        <taxon>Camelineae</taxon>
        <taxon>Arabidopsis</taxon>
    </lineage>
</organism>
<feature type="domain" description="Endonuclease/exonuclease/phosphatase" evidence="1">
    <location>
        <begin position="11"/>
        <end position="95"/>
    </location>
</feature>
<reference evidence="3" key="1">
    <citation type="journal article" date="2011" name="Nat. Genet.">
        <title>The Arabidopsis lyrata genome sequence and the basis of rapid genome size change.</title>
        <authorList>
            <person name="Hu T.T."/>
            <person name="Pattyn P."/>
            <person name="Bakker E.G."/>
            <person name="Cao J."/>
            <person name="Cheng J.-F."/>
            <person name="Clark R.M."/>
            <person name="Fahlgren N."/>
            <person name="Fawcett J.A."/>
            <person name="Grimwood J."/>
            <person name="Gundlach H."/>
            <person name="Haberer G."/>
            <person name="Hollister J.D."/>
            <person name="Ossowski S."/>
            <person name="Ottilar R.P."/>
            <person name="Salamov A.A."/>
            <person name="Schneeberger K."/>
            <person name="Spannagl M."/>
            <person name="Wang X."/>
            <person name="Yang L."/>
            <person name="Nasrallah M.E."/>
            <person name="Bergelson J."/>
            <person name="Carrington J.C."/>
            <person name="Gaut B.S."/>
            <person name="Schmutz J."/>
            <person name="Mayer K.F.X."/>
            <person name="Van de Peer Y."/>
            <person name="Grigoriev I.V."/>
            <person name="Nordborg M."/>
            <person name="Weigel D."/>
            <person name="Guo Y.-L."/>
        </authorList>
    </citation>
    <scope>NUCLEOTIDE SEQUENCE [LARGE SCALE GENOMIC DNA]</scope>
    <source>
        <strain evidence="3">cv. MN47</strain>
    </source>
</reference>
<dbReference type="PANTHER" id="PTHR35218:SF9">
    <property type="entry name" value="ENDONUCLEASE_EXONUCLEASE_PHOSPHATASE DOMAIN-CONTAINING PROTEIN"/>
    <property type="match status" value="1"/>
</dbReference>
<dbReference type="STRING" id="81972.D7KLZ9"/>
<dbReference type="EMBL" id="GL348713">
    <property type="protein sequence ID" value="EFH70166.1"/>
    <property type="molecule type" value="Genomic_DNA"/>
</dbReference>
<dbReference type="HOGENOM" id="CLU_091863_1_0_1"/>
<name>D7KLZ9_ARALL</name>
<dbReference type="GO" id="GO:0003824">
    <property type="term" value="F:catalytic activity"/>
    <property type="evidence" value="ECO:0007669"/>
    <property type="project" value="InterPro"/>
</dbReference>
<dbReference type="Pfam" id="PF03372">
    <property type="entry name" value="Exo_endo_phos"/>
    <property type="match status" value="1"/>
</dbReference>